<reference evidence="1 2" key="1">
    <citation type="submission" date="2017-06" db="EMBL/GenBank/DDBJ databases">
        <authorList>
            <consortium name="Pathogen Informatics"/>
        </authorList>
    </citation>
    <scope>NUCLEOTIDE SEQUENCE [LARGE SCALE GENOMIC DNA]</scope>
    <source>
        <strain evidence="1 2">NCTC13490</strain>
    </source>
</reference>
<gene>
    <name evidence="1" type="ORF">SAMEA4412677_00391</name>
</gene>
<dbReference type="Proteomes" id="UP000215196">
    <property type="component" value="Chromosome 1"/>
</dbReference>
<dbReference type="EMBL" id="LT906465">
    <property type="protein sequence ID" value="SNV35098.1"/>
    <property type="molecule type" value="Genomic_DNA"/>
</dbReference>
<evidence type="ECO:0000313" key="1">
    <source>
        <dbReference type="EMBL" id="SNV35098.1"/>
    </source>
</evidence>
<dbReference type="KEGG" id="ctak:4412677_00391"/>
<evidence type="ECO:0000313" key="2">
    <source>
        <dbReference type="Proteomes" id="UP000215196"/>
    </source>
</evidence>
<accession>A0A239WMK0</accession>
<protein>
    <submittedName>
        <fullName evidence="1">Uncharacterized protein</fullName>
    </submittedName>
</protein>
<name>A0A239WMK0_9FLAO</name>
<dbReference type="AlphaFoldDB" id="A0A239WMK0"/>
<sequence>MVQHLYIANGGTIMYLKNGEVKNQARFDTDGDFVTEMMKLPTSGKFKDFGDYLIDETQTKEYFFDEQGKIYGSWKILKGKNILHPQQIVSYAAPKNPDSNNTEEISKSCLIIPMPETKAFKDENSPEADVYFTAMDDWNWYSAHLREEFEKLGVKELNVKKPYLSFKTAAERIILDPRKNVNGIKAYAFLYKENKPPIWINLIPDDNDWDAIKDYLRD</sequence>
<keyword evidence="2" id="KW-1185">Reference proteome</keyword>
<organism evidence="1 2">
    <name type="scientific">Chryseobacterium taklimakanense</name>
    <dbReference type="NCBI Taxonomy" id="536441"/>
    <lineage>
        <taxon>Bacteria</taxon>
        <taxon>Pseudomonadati</taxon>
        <taxon>Bacteroidota</taxon>
        <taxon>Flavobacteriia</taxon>
        <taxon>Flavobacteriales</taxon>
        <taxon>Weeksellaceae</taxon>
        <taxon>Chryseobacterium group</taxon>
        <taxon>Chryseobacterium</taxon>
    </lineage>
</organism>
<proteinExistence type="predicted"/>